<protein>
    <submittedName>
        <fullName evidence="2">Uncharacterized protein</fullName>
    </submittedName>
</protein>
<dbReference type="EMBL" id="NCKW01003657">
    <property type="protein sequence ID" value="POM75771.1"/>
    <property type="molecule type" value="Genomic_DNA"/>
</dbReference>
<name>A0A2P4YDA0_9STRA</name>
<evidence type="ECO:0000313" key="3">
    <source>
        <dbReference type="Proteomes" id="UP000237271"/>
    </source>
</evidence>
<reference evidence="2 3" key="1">
    <citation type="journal article" date="2017" name="Genome Biol. Evol.">
        <title>Phytophthora megakarya and P. palmivora, closely related causal agents of cacao black pod rot, underwent increases in genome sizes and gene numbers by different mechanisms.</title>
        <authorList>
            <person name="Ali S.S."/>
            <person name="Shao J."/>
            <person name="Lary D.J."/>
            <person name="Kronmiller B."/>
            <person name="Shen D."/>
            <person name="Strem M.D."/>
            <person name="Amoako-Attah I."/>
            <person name="Akrofi A.Y."/>
            <person name="Begoude B.A."/>
            <person name="Ten Hoopen G.M."/>
            <person name="Coulibaly K."/>
            <person name="Kebe B.I."/>
            <person name="Melnick R.L."/>
            <person name="Guiltinan M.J."/>
            <person name="Tyler B.M."/>
            <person name="Meinhardt L.W."/>
            <person name="Bailey B.A."/>
        </authorList>
    </citation>
    <scope>NUCLEOTIDE SEQUENCE [LARGE SCALE GENOMIC DNA]</scope>
    <source>
        <strain evidence="3">sbr112.9</strain>
    </source>
</reference>
<gene>
    <name evidence="2" type="ORF">PHPALM_7081</name>
</gene>
<sequence length="120" mass="13800">MFSNKGLHNLGRPHAETAMQASVPEQYWWQLRLIRIRYWCHHLATATIFTTSTPLYNGKGGNQSCHNNKNKGLRNGNRGNHGRSHWCNKYHGRRNRDEGDNSDYGVVAITTLNLSKNPKR</sequence>
<feature type="compositionally biased region" description="Basic residues" evidence="1">
    <location>
        <begin position="80"/>
        <end position="94"/>
    </location>
</feature>
<organism evidence="2 3">
    <name type="scientific">Phytophthora palmivora</name>
    <dbReference type="NCBI Taxonomy" id="4796"/>
    <lineage>
        <taxon>Eukaryota</taxon>
        <taxon>Sar</taxon>
        <taxon>Stramenopiles</taxon>
        <taxon>Oomycota</taxon>
        <taxon>Peronosporomycetes</taxon>
        <taxon>Peronosporales</taxon>
        <taxon>Peronosporaceae</taxon>
        <taxon>Phytophthora</taxon>
    </lineage>
</organism>
<accession>A0A2P4YDA0</accession>
<evidence type="ECO:0000313" key="2">
    <source>
        <dbReference type="EMBL" id="POM75771.1"/>
    </source>
</evidence>
<evidence type="ECO:0000256" key="1">
    <source>
        <dbReference type="SAM" id="MobiDB-lite"/>
    </source>
</evidence>
<feature type="region of interest" description="Disordered" evidence="1">
    <location>
        <begin position="61"/>
        <end position="103"/>
    </location>
</feature>
<dbReference type="AlphaFoldDB" id="A0A2P4YDA0"/>
<proteinExistence type="predicted"/>
<keyword evidence="3" id="KW-1185">Reference proteome</keyword>
<dbReference type="Proteomes" id="UP000237271">
    <property type="component" value="Unassembled WGS sequence"/>
</dbReference>
<comment type="caution">
    <text evidence="2">The sequence shown here is derived from an EMBL/GenBank/DDBJ whole genome shotgun (WGS) entry which is preliminary data.</text>
</comment>